<evidence type="ECO:0000313" key="9">
    <source>
        <dbReference type="EMBL" id="ADL04875.1"/>
    </source>
</evidence>
<feature type="transmembrane region" description="Helical" evidence="8">
    <location>
        <begin position="34"/>
        <end position="53"/>
    </location>
</feature>
<feature type="transmembrane region" description="Helical" evidence="8">
    <location>
        <begin position="282"/>
        <end position="302"/>
    </location>
</feature>
<feature type="transmembrane region" description="Helical" evidence="8">
    <location>
        <begin position="187"/>
        <end position="210"/>
    </location>
</feature>
<dbReference type="eggNOG" id="COG0679">
    <property type="taxonomic scope" value="Bacteria"/>
</dbReference>
<dbReference type="GO" id="GO:0055085">
    <property type="term" value="P:transmembrane transport"/>
    <property type="evidence" value="ECO:0007669"/>
    <property type="project" value="InterPro"/>
</dbReference>
<dbReference type="PaxDb" id="610130-Closa_2300"/>
<keyword evidence="6 8" id="KW-1133">Transmembrane helix</keyword>
<dbReference type="PANTHER" id="PTHR36838:SF3">
    <property type="entry name" value="TRANSPORTER AUXIN EFFLUX CARRIER EC FAMILY"/>
    <property type="match status" value="1"/>
</dbReference>
<evidence type="ECO:0000256" key="5">
    <source>
        <dbReference type="ARBA" id="ARBA00022692"/>
    </source>
</evidence>
<evidence type="ECO:0000256" key="3">
    <source>
        <dbReference type="ARBA" id="ARBA00022448"/>
    </source>
</evidence>
<feature type="transmembrane region" description="Helical" evidence="8">
    <location>
        <begin position="250"/>
        <end position="270"/>
    </location>
</feature>
<protein>
    <submittedName>
        <fullName evidence="9">Auxin Efflux Carrier</fullName>
    </submittedName>
</protein>
<evidence type="ECO:0000256" key="6">
    <source>
        <dbReference type="ARBA" id="ARBA00022989"/>
    </source>
</evidence>
<feature type="transmembrane region" description="Helical" evidence="8">
    <location>
        <begin position="6"/>
        <end position="22"/>
    </location>
</feature>
<dbReference type="Pfam" id="PF03547">
    <property type="entry name" value="Mem_trans"/>
    <property type="match status" value="1"/>
</dbReference>
<evidence type="ECO:0000256" key="4">
    <source>
        <dbReference type="ARBA" id="ARBA00022475"/>
    </source>
</evidence>
<comment type="subcellular location">
    <subcellularLocation>
        <location evidence="1">Cell membrane</location>
        <topology evidence="1">Multi-pass membrane protein</topology>
    </subcellularLocation>
</comment>
<feature type="transmembrane region" description="Helical" evidence="8">
    <location>
        <begin position="222"/>
        <end position="244"/>
    </location>
</feature>
<dbReference type="InterPro" id="IPR038770">
    <property type="entry name" value="Na+/solute_symporter_sf"/>
</dbReference>
<gene>
    <name evidence="9" type="ordered locus">Closa_2300</name>
</gene>
<dbReference type="EMBL" id="CP002109">
    <property type="protein sequence ID" value="ADL04875.1"/>
    <property type="molecule type" value="Genomic_DNA"/>
</dbReference>
<organism evidence="9 10">
    <name type="scientific">Lacrimispora saccharolytica (strain ATCC 35040 / DSM 2544 / NRCC 2533 / WM1)</name>
    <name type="common">Clostridium saccharolyticum</name>
    <dbReference type="NCBI Taxonomy" id="610130"/>
    <lineage>
        <taxon>Bacteria</taxon>
        <taxon>Bacillati</taxon>
        <taxon>Bacillota</taxon>
        <taxon>Clostridia</taxon>
        <taxon>Lachnospirales</taxon>
        <taxon>Lachnospiraceae</taxon>
        <taxon>Lacrimispora</taxon>
    </lineage>
</organism>
<evidence type="ECO:0000313" key="10">
    <source>
        <dbReference type="Proteomes" id="UP000001662"/>
    </source>
</evidence>
<name>D9R3C6_LACSW</name>
<keyword evidence="4" id="KW-1003">Cell membrane</keyword>
<dbReference type="AlphaFoldDB" id="D9R3C6"/>
<feature type="transmembrane region" description="Helical" evidence="8">
    <location>
        <begin position="158"/>
        <end position="181"/>
    </location>
</feature>
<dbReference type="OrthoDB" id="3238334at2"/>
<evidence type="ECO:0000256" key="1">
    <source>
        <dbReference type="ARBA" id="ARBA00004651"/>
    </source>
</evidence>
<dbReference type="PANTHER" id="PTHR36838">
    <property type="entry name" value="AUXIN EFFLUX CARRIER FAMILY PROTEIN"/>
    <property type="match status" value="1"/>
</dbReference>
<comment type="similarity">
    <text evidence="2">Belongs to the auxin efflux carrier (TC 2.A.69) family.</text>
</comment>
<keyword evidence="7 8" id="KW-0472">Membrane</keyword>
<keyword evidence="10" id="KW-1185">Reference proteome</keyword>
<keyword evidence="3" id="KW-0813">Transport</keyword>
<evidence type="ECO:0000256" key="7">
    <source>
        <dbReference type="ARBA" id="ARBA00023136"/>
    </source>
</evidence>
<dbReference type="GO" id="GO:0005886">
    <property type="term" value="C:plasma membrane"/>
    <property type="evidence" value="ECO:0007669"/>
    <property type="project" value="UniProtKB-SubCell"/>
</dbReference>
<dbReference type="KEGG" id="csh:Closa_2300"/>
<feature type="transmembrane region" description="Helical" evidence="8">
    <location>
        <begin position="103"/>
        <end position="122"/>
    </location>
</feature>
<evidence type="ECO:0000256" key="2">
    <source>
        <dbReference type="ARBA" id="ARBA00010145"/>
    </source>
</evidence>
<sequence>MTAVLIKAGAFVSIIMMGYLLKRAGFFQAKDFYLVSRIVIKITLPAAIVSNFSRITMDYSLLFVCVIGFLCNCVTVAAGYGMYAARSKESKAFAMLNMSGYNVGNFTMPFVQSFLSPVGFAATSLFDAGNAVMCTGMTYTLASMVIGEEEKPSVKKAVLKLFSSAPFDAYVLMTVLSILNIKLPSVLISLADTAGGANAFLALLMIGIGFEIRMEKEKMGHILRILGGRYILGILMAVGFYYLTPFELEVRQALAIVSLGPVSSVAPAFTGALKGDVETASAINSLSIVLSIAAITAALIILL</sequence>
<feature type="transmembrane region" description="Helical" evidence="8">
    <location>
        <begin position="128"/>
        <end position="146"/>
    </location>
</feature>
<dbReference type="RefSeq" id="WP_013272961.1">
    <property type="nucleotide sequence ID" value="NC_014376.1"/>
</dbReference>
<accession>D9R3C6</accession>
<dbReference type="HOGENOM" id="CLU_056175_6_0_9"/>
<dbReference type="STRING" id="610130.Closa_2300"/>
<keyword evidence="5 8" id="KW-0812">Transmembrane</keyword>
<dbReference type="Gene3D" id="1.20.1530.20">
    <property type="match status" value="1"/>
</dbReference>
<proteinExistence type="inferred from homology"/>
<evidence type="ECO:0000256" key="8">
    <source>
        <dbReference type="SAM" id="Phobius"/>
    </source>
</evidence>
<dbReference type="Proteomes" id="UP000001662">
    <property type="component" value="Chromosome"/>
</dbReference>
<dbReference type="InterPro" id="IPR004776">
    <property type="entry name" value="Mem_transp_PIN-like"/>
</dbReference>
<feature type="transmembrane region" description="Helical" evidence="8">
    <location>
        <begin position="59"/>
        <end position="83"/>
    </location>
</feature>
<reference evidence="9" key="1">
    <citation type="submission" date="2010-07" db="EMBL/GenBank/DDBJ databases">
        <title>Complete sequence of Clostridium saccharolyticum WM1.</title>
        <authorList>
            <consortium name="US DOE Joint Genome Institute"/>
            <person name="Lucas S."/>
            <person name="Copeland A."/>
            <person name="Lapidus A."/>
            <person name="Cheng J.-F."/>
            <person name="Bruce D."/>
            <person name="Goodwin L."/>
            <person name="Pitluck S."/>
            <person name="Chertkov O."/>
            <person name="Detter J.C."/>
            <person name="Han C."/>
            <person name="Tapia R."/>
            <person name="Land M."/>
            <person name="Hauser L."/>
            <person name="Chang Y.-J."/>
            <person name="Jeffries C."/>
            <person name="Kyrpides N."/>
            <person name="Ivanova N."/>
            <person name="Mikhailova N."/>
            <person name="Mouttaki H."/>
            <person name="Lin L."/>
            <person name="Zhou J."/>
            <person name="Hemme C.L."/>
            <person name="Woyke T."/>
        </authorList>
    </citation>
    <scope>NUCLEOTIDE SEQUENCE [LARGE SCALE GENOMIC DNA]</scope>
    <source>
        <strain evidence="9">WM1</strain>
    </source>
</reference>